<evidence type="ECO:0000313" key="3">
    <source>
        <dbReference type="EMBL" id="KOO31868.1"/>
    </source>
</evidence>
<dbReference type="AlphaFoldDB" id="A0A0M0K0F5"/>
<dbReference type="Gene3D" id="3.40.50.720">
    <property type="entry name" value="NAD(P)-binding Rossmann-like Domain"/>
    <property type="match status" value="1"/>
</dbReference>
<organism evidence="3 4">
    <name type="scientific">Chrysochromulina tobinii</name>
    <dbReference type="NCBI Taxonomy" id="1460289"/>
    <lineage>
        <taxon>Eukaryota</taxon>
        <taxon>Haptista</taxon>
        <taxon>Haptophyta</taxon>
        <taxon>Prymnesiophyceae</taxon>
        <taxon>Prymnesiales</taxon>
        <taxon>Chrysochromulinaceae</taxon>
        <taxon>Chrysochromulina</taxon>
    </lineage>
</organism>
<evidence type="ECO:0000313" key="4">
    <source>
        <dbReference type="Proteomes" id="UP000037460"/>
    </source>
</evidence>
<keyword evidence="1" id="KW-0732">Signal</keyword>
<name>A0A0M0K0F5_9EUKA</name>
<sequence length="364" mass="38671">MVPLLLSLLAGLAGALSVGMRPTMRAPSVRMQFDFDSLKKQFADTVISLGNSMPKAPVMPSASLRPGGLLKPGDTVTVIGASGNVGKLVALRLAEKFKVRGVVRDASRVKGFLPESVELFEADLRAQDVTAELRPALTGAHAMVVCTGTTAFPTQAWSPTGRDGVALPVLKALFSAQFNVVNAIRMLDEEGFNTPKTVDELGNLKLLKAWEAAAGNTRKQLVLLSSTGVQRRAQMPYPILNACGVLDAKAAAEAAIVADAAKAGYRYTIVRPGQLFGGPYDNNYYLGTLFQLDKDASTREVLLGSGDVTLNDDPQLGTLRSTLAEVIASAMEANCALDCDFTVVNGKGDFPSPELLRTRLMALM</sequence>
<reference evidence="4" key="1">
    <citation type="journal article" date="2015" name="PLoS Genet.">
        <title>Genome Sequence and Transcriptome Analyses of Chrysochromulina tobin: Metabolic Tools for Enhanced Algal Fitness in the Prominent Order Prymnesiales (Haptophyceae).</title>
        <authorList>
            <person name="Hovde B.T."/>
            <person name="Deodato C.R."/>
            <person name="Hunsperger H.M."/>
            <person name="Ryken S.A."/>
            <person name="Yost W."/>
            <person name="Jha R.K."/>
            <person name="Patterson J."/>
            <person name="Monnat R.J. Jr."/>
            <person name="Barlow S.B."/>
            <person name="Starkenburg S.R."/>
            <person name="Cattolico R.A."/>
        </authorList>
    </citation>
    <scope>NUCLEOTIDE SEQUENCE</scope>
    <source>
        <strain evidence="4">CCMP291</strain>
    </source>
</reference>
<dbReference type="PANTHER" id="PTHR15020">
    <property type="entry name" value="FLAVIN REDUCTASE-RELATED"/>
    <property type="match status" value="1"/>
</dbReference>
<feature type="domain" description="NAD(P)-binding" evidence="2">
    <location>
        <begin position="80"/>
        <end position="287"/>
    </location>
</feature>
<gene>
    <name evidence="3" type="ORF">Ctob_013417</name>
</gene>
<feature type="signal peptide" evidence="1">
    <location>
        <begin position="1"/>
        <end position="15"/>
    </location>
</feature>
<feature type="chain" id="PRO_5012068209" evidence="1">
    <location>
        <begin position="16"/>
        <end position="364"/>
    </location>
</feature>
<proteinExistence type="predicted"/>
<dbReference type="InterPro" id="IPR036291">
    <property type="entry name" value="NAD(P)-bd_dom_sf"/>
</dbReference>
<dbReference type="OrthoDB" id="419598at2759"/>
<accession>A0A0M0K0F5</accession>
<evidence type="ECO:0000259" key="2">
    <source>
        <dbReference type="Pfam" id="PF13460"/>
    </source>
</evidence>
<dbReference type="EMBL" id="JWZX01001913">
    <property type="protein sequence ID" value="KOO31868.1"/>
    <property type="molecule type" value="Genomic_DNA"/>
</dbReference>
<dbReference type="InterPro" id="IPR016040">
    <property type="entry name" value="NAD(P)-bd_dom"/>
</dbReference>
<dbReference type="Pfam" id="PF13460">
    <property type="entry name" value="NAD_binding_10"/>
    <property type="match status" value="1"/>
</dbReference>
<protein>
    <submittedName>
        <fullName evidence="3">NAD-dependent epimerase dehydratase</fullName>
    </submittedName>
</protein>
<dbReference type="Proteomes" id="UP000037460">
    <property type="component" value="Unassembled WGS sequence"/>
</dbReference>
<keyword evidence="4" id="KW-1185">Reference proteome</keyword>
<dbReference type="SUPFAM" id="SSF51735">
    <property type="entry name" value="NAD(P)-binding Rossmann-fold domains"/>
    <property type="match status" value="1"/>
</dbReference>
<evidence type="ECO:0000256" key="1">
    <source>
        <dbReference type="SAM" id="SignalP"/>
    </source>
</evidence>
<comment type="caution">
    <text evidence="3">The sequence shown here is derived from an EMBL/GenBank/DDBJ whole genome shotgun (WGS) entry which is preliminary data.</text>
</comment>
<dbReference type="PANTHER" id="PTHR15020:SF50">
    <property type="entry name" value="UPF0659 PROTEIN YMR090W"/>
    <property type="match status" value="1"/>
</dbReference>